<keyword evidence="1" id="KW-1133">Transmembrane helix</keyword>
<evidence type="ECO:0000313" key="3">
    <source>
        <dbReference type="Proteomes" id="UP000023104"/>
    </source>
</evidence>
<dbReference type="EMBL" id="JDTF01000004">
    <property type="protein sequence ID" value="EXX93436.1"/>
    <property type="molecule type" value="Genomic_DNA"/>
</dbReference>
<evidence type="ECO:0000313" key="2">
    <source>
        <dbReference type="EMBL" id="EXX93436.1"/>
    </source>
</evidence>
<name>A0ABP3BE59_9BORD</name>
<gene>
    <name evidence="2" type="ORF">D559_0827</name>
</gene>
<sequence>MGTTQMGRGRAHVLAVLAAVATLAMLRWLLPEGSIAPQAIVSGHVSNLGANYPTQLGTLQRLGRALEHGEAVVLLSSSELTSSDLRFIPYNFLGKELAAPVTAYGHAYFQSLGMYFLLASLEEKLSAQSRVVIMVSPGWFDSRGLDRAAFKEHVLPLLPHLVQRADTRDALLH</sequence>
<keyword evidence="1" id="KW-0812">Transmembrane</keyword>
<keyword evidence="1" id="KW-0472">Membrane</keyword>
<keyword evidence="3" id="KW-1185">Reference proteome</keyword>
<reference evidence="2 3" key="1">
    <citation type="submission" date="2014-02" db="EMBL/GenBank/DDBJ databases">
        <title>Whole Genome Sequencing Of Bordetella Holmesii, An Emerging Opportunistic Infection Of Humans.</title>
        <authorList>
            <person name="Tettelin H."/>
            <person name="Hooven T.A."/>
            <person name="Hine E."/>
            <person name="Su Q."/>
            <person name="Huard R.C."/>
            <person name="Della-Latta P."/>
            <person name="Daugherty S.C."/>
            <person name="Agrawal S."/>
            <person name="Sengamalay N."/>
            <person name="Tallon L.J."/>
            <person name="Sadzewicz L."/>
            <person name="Whittier S."/>
            <person name="Fraser C.M."/>
            <person name="Ratner A.J."/>
        </authorList>
    </citation>
    <scope>NUCLEOTIDE SEQUENCE [LARGE SCALE GENOMIC DNA]</scope>
    <source>
        <strain evidence="2 3">1058</strain>
    </source>
</reference>
<dbReference type="Pfam" id="PF04914">
    <property type="entry name" value="DltD"/>
    <property type="match status" value="1"/>
</dbReference>
<dbReference type="Proteomes" id="UP000023104">
    <property type="component" value="Unassembled WGS sequence"/>
</dbReference>
<dbReference type="InterPro" id="IPR006998">
    <property type="entry name" value="DltD"/>
</dbReference>
<feature type="transmembrane region" description="Helical" evidence="1">
    <location>
        <begin position="12"/>
        <end position="30"/>
    </location>
</feature>
<organism evidence="2 3">
    <name type="scientific">Bordetella holmesii 1058</name>
    <dbReference type="NCBI Taxonomy" id="1247648"/>
    <lineage>
        <taxon>Bacteria</taxon>
        <taxon>Pseudomonadati</taxon>
        <taxon>Pseudomonadota</taxon>
        <taxon>Betaproteobacteria</taxon>
        <taxon>Burkholderiales</taxon>
        <taxon>Alcaligenaceae</taxon>
        <taxon>Bordetella</taxon>
    </lineage>
</organism>
<comment type="caution">
    <text evidence="2">The sequence shown here is derived from an EMBL/GenBank/DDBJ whole genome shotgun (WGS) entry which is preliminary data.</text>
</comment>
<evidence type="ECO:0000256" key="1">
    <source>
        <dbReference type="SAM" id="Phobius"/>
    </source>
</evidence>
<protein>
    <submittedName>
        <fullName evidence="2">DltD central region family protein</fullName>
    </submittedName>
</protein>
<accession>A0ABP3BE59</accession>
<proteinExistence type="predicted"/>